<accession>A0A1I4ZJL7</accession>
<dbReference type="RefSeq" id="WP_090025177.1">
    <property type="nucleotide sequence ID" value="NZ_FOVD01000004.1"/>
</dbReference>
<dbReference type="EMBL" id="FOVD01000004">
    <property type="protein sequence ID" value="SFN50476.1"/>
    <property type="molecule type" value="Genomic_DNA"/>
</dbReference>
<reference evidence="2" key="1">
    <citation type="submission" date="2016-10" db="EMBL/GenBank/DDBJ databases">
        <authorList>
            <person name="Varghese N."/>
            <person name="Submissions S."/>
        </authorList>
    </citation>
    <scope>NUCLEOTIDE SEQUENCE [LARGE SCALE GENOMIC DNA]</scope>
    <source>
        <strain evidence="2">DSM 25575</strain>
    </source>
</reference>
<organism evidence="1 2">
    <name type="scientific">Chryseobacterium oleae</name>
    <dbReference type="NCBI Taxonomy" id="491207"/>
    <lineage>
        <taxon>Bacteria</taxon>
        <taxon>Pseudomonadati</taxon>
        <taxon>Bacteroidota</taxon>
        <taxon>Flavobacteriia</taxon>
        <taxon>Flavobacteriales</taxon>
        <taxon>Weeksellaceae</taxon>
        <taxon>Chryseobacterium group</taxon>
        <taxon>Chryseobacterium</taxon>
    </lineage>
</organism>
<evidence type="ECO:0000313" key="2">
    <source>
        <dbReference type="Proteomes" id="UP000198769"/>
    </source>
</evidence>
<dbReference type="Proteomes" id="UP000198769">
    <property type="component" value="Unassembled WGS sequence"/>
</dbReference>
<dbReference type="AlphaFoldDB" id="A0A1I4ZJL7"/>
<dbReference type="OrthoDB" id="1259861at2"/>
<gene>
    <name evidence="1" type="ORF">SAMN05421594_3037</name>
</gene>
<sequence>MKPNERLERTLAFIKEGLDYDLLNTDDLDVINKALISDKEETVNLWANNKLHGLEKKQPPKLPEIIFSDDLELHYTAYDGSTTRIDPGDANNFILEFKTGVSPILNRPLRVKSEIIIKLFEDNLMLKGKKTIDIYLTQNGNNVVFYIKQGGQIFQINDMHEINEISADLIDYNNQFNNDFGSKADIYVHDLSGGNISRNTRKFEIGSIIYDELKASKKEPDTSCVLFYPAIYTLDDEIEQDVDGHLVKMKHKNLVTFVMVIGDYYMFNLEIVSHTAFFDRNGLCPPGNC</sequence>
<evidence type="ECO:0000313" key="1">
    <source>
        <dbReference type="EMBL" id="SFN50476.1"/>
    </source>
</evidence>
<proteinExistence type="predicted"/>
<name>A0A1I4ZJL7_CHROL</name>
<keyword evidence="2" id="KW-1185">Reference proteome</keyword>
<protein>
    <submittedName>
        <fullName evidence="1">Uncharacterized protein</fullName>
    </submittedName>
</protein>